<keyword evidence="3" id="KW-1185">Reference proteome</keyword>
<gene>
    <name evidence="2" type="ORF">FHS42_006302</name>
</gene>
<dbReference type="SUPFAM" id="SSF47413">
    <property type="entry name" value="lambda repressor-like DNA-binding domains"/>
    <property type="match status" value="1"/>
</dbReference>
<protein>
    <submittedName>
        <fullName evidence="2">DNA-binding XRE family transcriptional regulator</fullName>
    </submittedName>
</protein>
<name>A0A7W9V2T9_9ACTN</name>
<sequence>MSRYPAIDDLLATRPPLPAPAERSRLRTSLALTADAVAHAIGISPATLHAWEEGYAEPQGPVRAAYAYFLTHACTCAAEDPNLALNQPAPDTSTELLPQHTFCVLCGNPASQQVDGYPQRLTAAECAEAATPLPALSLPKPDETPQPRIPHPRSGASHRSNTTQDLIGETVAAALAAHDGDQRQAIAALTARTIPDALRLLDACRIGARYDIVRHPALPETLRKPSPHAPDRVWEARPDWQRPQAPDQTDPVAALNINGAYLAALKTHLPLGQLQPTAPHLHDRVALASISSPPQPGNTAPTCPTLSGRALNLDLSGLPSPLCGSCCGYRAPSTHCVTHRSSTSPTRPDPPRTCLRSSVPLCVTHGPAPSTRTTRSRWST</sequence>
<dbReference type="AlphaFoldDB" id="A0A7W9V2T9"/>
<dbReference type="CDD" id="cd00093">
    <property type="entry name" value="HTH_XRE"/>
    <property type="match status" value="1"/>
</dbReference>
<dbReference type="InterPro" id="IPR001387">
    <property type="entry name" value="Cro/C1-type_HTH"/>
</dbReference>
<dbReference type="InterPro" id="IPR010982">
    <property type="entry name" value="Lambda_DNA-bd_dom_sf"/>
</dbReference>
<organism evidence="2 3">
    <name type="scientific">Streptomyces zagrosensis</name>
    <dbReference type="NCBI Taxonomy" id="1042984"/>
    <lineage>
        <taxon>Bacteria</taxon>
        <taxon>Bacillati</taxon>
        <taxon>Actinomycetota</taxon>
        <taxon>Actinomycetes</taxon>
        <taxon>Kitasatosporales</taxon>
        <taxon>Streptomycetaceae</taxon>
        <taxon>Streptomyces</taxon>
    </lineage>
</organism>
<reference evidence="2 3" key="1">
    <citation type="submission" date="2020-08" db="EMBL/GenBank/DDBJ databases">
        <title>Genomic Encyclopedia of Type Strains, Phase III (KMG-III): the genomes of soil and plant-associated and newly described type strains.</title>
        <authorList>
            <person name="Whitman W."/>
        </authorList>
    </citation>
    <scope>NUCLEOTIDE SEQUENCE [LARGE SCALE GENOMIC DNA]</scope>
    <source>
        <strain evidence="2 3">CECT 8305</strain>
    </source>
</reference>
<dbReference type="Proteomes" id="UP000588098">
    <property type="component" value="Unassembled WGS sequence"/>
</dbReference>
<comment type="caution">
    <text evidence="2">The sequence shown here is derived from an EMBL/GenBank/DDBJ whole genome shotgun (WGS) entry which is preliminary data.</text>
</comment>
<keyword evidence="2" id="KW-0238">DNA-binding</keyword>
<dbReference type="GO" id="GO:0003677">
    <property type="term" value="F:DNA binding"/>
    <property type="evidence" value="ECO:0007669"/>
    <property type="project" value="UniProtKB-KW"/>
</dbReference>
<dbReference type="Gene3D" id="1.10.260.40">
    <property type="entry name" value="lambda repressor-like DNA-binding domains"/>
    <property type="match status" value="1"/>
</dbReference>
<accession>A0A7W9V2T9</accession>
<proteinExistence type="predicted"/>
<feature type="region of interest" description="Disordered" evidence="1">
    <location>
        <begin position="133"/>
        <end position="162"/>
    </location>
</feature>
<evidence type="ECO:0000256" key="1">
    <source>
        <dbReference type="SAM" id="MobiDB-lite"/>
    </source>
</evidence>
<feature type="region of interest" description="Disordered" evidence="1">
    <location>
        <begin position="338"/>
        <end position="358"/>
    </location>
</feature>
<evidence type="ECO:0000313" key="3">
    <source>
        <dbReference type="Proteomes" id="UP000588098"/>
    </source>
</evidence>
<dbReference type="EMBL" id="JACHJL010000022">
    <property type="protein sequence ID" value="MBB5939209.1"/>
    <property type="molecule type" value="Genomic_DNA"/>
</dbReference>
<evidence type="ECO:0000313" key="2">
    <source>
        <dbReference type="EMBL" id="MBB5939209.1"/>
    </source>
</evidence>